<dbReference type="InterPro" id="IPR036582">
    <property type="entry name" value="Mao_N_sf"/>
</dbReference>
<protein>
    <submittedName>
        <fullName evidence="2">Copper amine oxidase N-terminal domain-containing protein</fullName>
    </submittedName>
</protein>
<proteinExistence type="predicted"/>
<gene>
    <name evidence="2" type="ORF">SAMN06295960_1190</name>
</gene>
<accession>A0A1X7J464</accession>
<dbReference type="STRING" id="1852522.SAMN06295960_1190"/>
<dbReference type="RefSeq" id="WP_176228858.1">
    <property type="nucleotide sequence ID" value="NZ_FXAZ01000001.1"/>
</dbReference>
<name>A0A1X7J464_9BACL</name>
<evidence type="ECO:0000313" key="2">
    <source>
        <dbReference type="EMBL" id="SMG22431.1"/>
    </source>
</evidence>
<feature type="domain" description="Copper amine oxidase-like N-terminal" evidence="1">
    <location>
        <begin position="33"/>
        <end position="132"/>
    </location>
</feature>
<dbReference type="AlphaFoldDB" id="A0A1X7J464"/>
<organism evidence="2 3">
    <name type="scientific">Paenibacillus aquistagni</name>
    <dbReference type="NCBI Taxonomy" id="1852522"/>
    <lineage>
        <taxon>Bacteria</taxon>
        <taxon>Bacillati</taxon>
        <taxon>Bacillota</taxon>
        <taxon>Bacilli</taxon>
        <taxon>Bacillales</taxon>
        <taxon>Paenibacillaceae</taxon>
        <taxon>Paenibacillus</taxon>
    </lineage>
</organism>
<reference evidence="2 3" key="1">
    <citation type="submission" date="2017-04" db="EMBL/GenBank/DDBJ databases">
        <authorList>
            <person name="Afonso C.L."/>
            <person name="Miller P.J."/>
            <person name="Scott M.A."/>
            <person name="Spackman E."/>
            <person name="Goraichik I."/>
            <person name="Dimitrov K.M."/>
            <person name="Suarez D.L."/>
            <person name="Swayne D.E."/>
        </authorList>
    </citation>
    <scope>NUCLEOTIDE SEQUENCE [LARGE SCALE GENOMIC DNA]</scope>
    <source>
        <strain evidence="2 3">11</strain>
    </source>
</reference>
<evidence type="ECO:0000259" key="1">
    <source>
        <dbReference type="Pfam" id="PF07833"/>
    </source>
</evidence>
<dbReference type="SUPFAM" id="SSF55383">
    <property type="entry name" value="Copper amine oxidase, domain N"/>
    <property type="match status" value="1"/>
</dbReference>
<dbReference type="EMBL" id="FXAZ01000001">
    <property type="protein sequence ID" value="SMG22431.1"/>
    <property type="molecule type" value="Genomic_DNA"/>
</dbReference>
<sequence>MKKKLILVGLGIFILIFALICIFSSPAPYQLVINSKYIQTDIVVKNGLTFVPLDALKAMHLDFDWDPMNKKVVVTKPNSNKKLVLQVGSKIAMSGTKKIPIDAPVQLVHSRVVVPLRLIGEAFDAEVSWVGKIIVIRSDEYTIDHQTLNYSNDLVAARKIAISLPPNEQPSLQSSAKEPKHLLIFPEGEALRYYQSWGNHIWYYEIRNDVKHLIWEATELSTGEKIEEGKRPAQESNEIFFELAKGAEVVKYGRMNKADSPRLYGKLGNDIDFIAGMVHAIPDEARIDIVERKQN</sequence>
<dbReference type="InterPro" id="IPR012854">
    <property type="entry name" value="Cu_amine_oxidase-like_N"/>
</dbReference>
<dbReference type="Pfam" id="PF07833">
    <property type="entry name" value="Cu_amine_oxidN1"/>
    <property type="match status" value="1"/>
</dbReference>
<dbReference type="Proteomes" id="UP000193834">
    <property type="component" value="Unassembled WGS sequence"/>
</dbReference>
<dbReference type="Gene3D" id="3.30.457.10">
    <property type="entry name" value="Copper amine oxidase-like, N-terminal domain"/>
    <property type="match status" value="1"/>
</dbReference>
<keyword evidence="3" id="KW-1185">Reference proteome</keyword>
<evidence type="ECO:0000313" key="3">
    <source>
        <dbReference type="Proteomes" id="UP000193834"/>
    </source>
</evidence>